<gene>
    <name evidence="1" type="ORF">PL14_09795</name>
</gene>
<organism evidence="1 2">
    <name type="scientific">Vibrio anguillarum</name>
    <name type="common">Listonella anguillarum</name>
    <dbReference type="NCBI Taxonomy" id="55601"/>
    <lineage>
        <taxon>Bacteria</taxon>
        <taxon>Pseudomonadati</taxon>
        <taxon>Pseudomonadota</taxon>
        <taxon>Gammaproteobacteria</taxon>
        <taxon>Vibrionales</taxon>
        <taxon>Vibrionaceae</taxon>
        <taxon>Vibrio</taxon>
    </lineage>
</organism>
<evidence type="ECO:0000313" key="1">
    <source>
        <dbReference type="EMBL" id="MBT2918979.1"/>
    </source>
</evidence>
<name>A0ABD4QUU6_VIBAN</name>
<reference evidence="1 2" key="1">
    <citation type="journal article" date="2017" name="J. Fish Dis.">
        <title>Comparative assessment of Vibrio virulence in marine fish larvae.</title>
        <authorList>
            <person name="Ronneseth A."/>
            <person name="Castillo D."/>
            <person name="D'Alvise P."/>
            <person name="Tonnesen O."/>
            <person name="Haugland G."/>
            <person name="Grotkjaer T."/>
            <person name="Engell-Sorensen K."/>
            <person name="Norremark L."/>
            <person name="Bergh O."/>
            <person name="Wergeland H.I."/>
            <person name="Gram L."/>
        </authorList>
    </citation>
    <scope>NUCLEOTIDE SEQUENCE [LARGE SCALE GENOMIC DNA]</scope>
    <source>
        <strain evidence="1 2">90-11-286</strain>
    </source>
</reference>
<comment type="caution">
    <text evidence="1">The sequence shown here is derived from an EMBL/GenBank/DDBJ whole genome shotgun (WGS) entry which is preliminary data.</text>
</comment>
<evidence type="ECO:0000313" key="2">
    <source>
        <dbReference type="Proteomes" id="UP000078309"/>
    </source>
</evidence>
<sequence>MLKVTPLSLLSLMGTLLLVGCNSDSLNSDSLKDKIENITWDQNISGQSYKMARNAYLELTNIQGCELLDMSSFTYAYTFGSMDKDTRIATPSQVENLGAIVKSETLTLTNLVNSQENRKSTKLGSFNSAWFKIKTSDTFEAQTMVKDNNLAQSYPVTLHQDAINTLNSKTFYYKKSVADEVYYIYPGICPN</sequence>
<dbReference type="AlphaFoldDB" id="A0ABD4QUU6"/>
<evidence type="ECO:0008006" key="3">
    <source>
        <dbReference type="Google" id="ProtNLM"/>
    </source>
</evidence>
<proteinExistence type="predicted"/>
<dbReference type="RefSeq" id="WP_185762027.1">
    <property type="nucleotide sequence ID" value="NZ_JAHGUI010000036.1"/>
</dbReference>
<dbReference type="EMBL" id="JAHGUI010000036">
    <property type="protein sequence ID" value="MBT2918979.1"/>
    <property type="molecule type" value="Genomic_DNA"/>
</dbReference>
<accession>A0ABD4QUU6</accession>
<dbReference type="PROSITE" id="PS51257">
    <property type="entry name" value="PROKAR_LIPOPROTEIN"/>
    <property type="match status" value="1"/>
</dbReference>
<protein>
    <recommendedName>
        <fullName evidence="3">Lipoprotein</fullName>
    </recommendedName>
</protein>
<dbReference type="Proteomes" id="UP000078309">
    <property type="component" value="Unassembled WGS sequence"/>
</dbReference>